<gene>
    <name evidence="1" type="ORF">PAPOLLO_LOCUS22205</name>
</gene>
<sequence length="66" mass="7596">MVDKMLDSSVDGFQRCLILKIRKTTETLDNILDNGKETCKWKAAFQRRDITRLNPTDALKAIIDAR</sequence>
<dbReference type="Proteomes" id="UP000691718">
    <property type="component" value="Unassembled WGS sequence"/>
</dbReference>
<dbReference type="AlphaFoldDB" id="A0A8S3XYV3"/>
<name>A0A8S3XYV3_PARAO</name>
<reference evidence="1" key="1">
    <citation type="submission" date="2021-04" db="EMBL/GenBank/DDBJ databases">
        <authorList>
            <person name="Tunstrom K."/>
        </authorList>
    </citation>
    <scope>NUCLEOTIDE SEQUENCE</scope>
</reference>
<dbReference type="EMBL" id="CAJQZP010001367">
    <property type="protein sequence ID" value="CAG5041636.1"/>
    <property type="molecule type" value="Genomic_DNA"/>
</dbReference>
<proteinExistence type="predicted"/>
<keyword evidence="2" id="KW-1185">Reference proteome</keyword>
<comment type="caution">
    <text evidence="1">The sequence shown here is derived from an EMBL/GenBank/DDBJ whole genome shotgun (WGS) entry which is preliminary data.</text>
</comment>
<evidence type="ECO:0000313" key="1">
    <source>
        <dbReference type="EMBL" id="CAG5041636.1"/>
    </source>
</evidence>
<accession>A0A8S3XYV3</accession>
<protein>
    <submittedName>
        <fullName evidence="1">(apollo) hypothetical protein</fullName>
    </submittedName>
</protein>
<evidence type="ECO:0000313" key="2">
    <source>
        <dbReference type="Proteomes" id="UP000691718"/>
    </source>
</evidence>
<organism evidence="1 2">
    <name type="scientific">Parnassius apollo</name>
    <name type="common">Apollo butterfly</name>
    <name type="synonym">Papilio apollo</name>
    <dbReference type="NCBI Taxonomy" id="110799"/>
    <lineage>
        <taxon>Eukaryota</taxon>
        <taxon>Metazoa</taxon>
        <taxon>Ecdysozoa</taxon>
        <taxon>Arthropoda</taxon>
        <taxon>Hexapoda</taxon>
        <taxon>Insecta</taxon>
        <taxon>Pterygota</taxon>
        <taxon>Neoptera</taxon>
        <taxon>Endopterygota</taxon>
        <taxon>Lepidoptera</taxon>
        <taxon>Glossata</taxon>
        <taxon>Ditrysia</taxon>
        <taxon>Papilionoidea</taxon>
        <taxon>Papilionidae</taxon>
        <taxon>Parnassiinae</taxon>
        <taxon>Parnassini</taxon>
        <taxon>Parnassius</taxon>
        <taxon>Parnassius</taxon>
    </lineage>
</organism>